<sequence>MRDISCENTVFPTFISCAILYMRQYKDKNSNRKIFKSMYIIEY</sequence>
<organism evidence="1 2">
    <name type="scientific">Hallella bergensis DSM 17361</name>
    <dbReference type="NCBI Taxonomy" id="585502"/>
    <lineage>
        <taxon>Bacteria</taxon>
        <taxon>Pseudomonadati</taxon>
        <taxon>Bacteroidota</taxon>
        <taxon>Bacteroidia</taxon>
        <taxon>Bacteroidales</taxon>
        <taxon>Prevotellaceae</taxon>
        <taxon>Hallella</taxon>
    </lineage>
</organism>
<name>D1PT32_9BACT</name>
<proteinExistence type="predicted"/>
<reference evidence="1 2" key="1">
    <citation type="submission" date="2009-10" db="EMBL/GenBank/DDBJ databases">
        <authorList>
            <person name="Qin X."/>
            <person name="Bachman B."/>
            <person name="Battles P."/>
            <person name="Bell A."/>
            <person name="Bess C."/>
            <person name="Bickham C."/>
            <person name="Chaboub L."/>
            <person name="Chen D."/>
            <person name="Coyle M."/>
            <person name="Deiros D.R."/>
            <person name="Dinh H."/>
            <person name="Forbes L."/>
            <person name="Fowler G."/>
            <person name="Francisco L."/>
            <person name="Fu Q."/>
            <person name="Gubbala S."/>
            <person name="Hale W."/>
            <person name="Han Y."/>
            <person name="Hemphill L."/>
            <person name="Highlander S.K."/>
            <person name="Hirani K."/>
            <person name="Hogues M."/>
            <person name="Jackson L."/>
            <person name="Jakkamsetti A."/>
            <person name="Javaid M."/>
            <person name="Jiang H."/>
            <person name="Korchina V."/>
            <person name="Kovar C."/>
            <person name="Lara F."/>
            <person name="Lee S."/>
            <person name="Mata R."/>
            <person name="Mathew T."/>
            <person name="Moen C."/>
            <person name="Morales K."/>
            <person name="Munidasa M."/>
            <person name="Nazareth L."/>
            <person name="Ngo R."/>
            <person name="Nguyen L."/>
            <person name="Okwuonu G."/>
            <person name="Ongeri F."/>
            <person name="Patil S."/>
            <person name="Petrosino J."/>
            <person name="Pham C."/>
            <person name="Pham P."/>
            <person name="Pu L.-L."/>
            <person name="Puazo M."/>
            <person name="Raj R."/>
            <person name="Reid J."/>
            <person name="Rouhana J."/>
            <person name="Saada N."/>
            <person name="Shang Y."/>
            <person name="Simmons D."/>
            <person name="Thornton R."/>
            <person name="Warren J."/>
            <person name="Weissenberger G."/>
            <person name="Zhang J."/>
            <person name="Zhang L."/>
            <person name="Zhou C."/>
            <person name="Zhu D."/>
            <person name="Muzny D."/>
            <person name="Worley K."/>
            <person name="Gibbs R."/>
        </authorList>
    </citation>
    <scope>NUCLEOTIDE SEQUENCE [LARGE SCALE GENOMIC DNA]</scope>
    <source>
        <strain evidence="1 2">DSM 17361</strain>
    </source>
</reference>
<protein>
    <submittedName>
        <fullName evidence="1">Uncharacterized protein</fullName>
    </submittedName>
</protein>
<comment type="caution">
    <text evidence="1">The sequence shown here is derived from an EMBL/GenBank/DDBJ whole genome shotgun (WGS) entry which is preliminary data.</text>
</comment>
<evidence type="ECO:0000313" key="1">
    <source>
        <dbReference type="EMBL" id="EFA45526.1"/>
    </source>
</evidence>
<gene>
    <name evidence="1" type="ORF">HMPREF0645_0117</name>
</gene>
<evidence type="ECO:0000313" key="2">
    <source>
        <dbReference type="Proteomes" id="UP000003160"/>
    </source>
</evidence>
<dbReference type="HOGENOM" id="CLU_3237583_0_0_10"/>
<dbReference type="EMBL" id="ACKS01000009">
    <property type="protein sequence ID" value="EFA45526.1"/>
    <property type="molecule type" value="Genomic_DNA"/>
</dbReference>
<dbReference type="AlphaFoldDB" id="D1PT32"/>
<dbReference type="Proteomes" id="UP000003160">
    <property type="component" value="Unassembled WGS sequence"/>
</dbReference>
<keyword evidence="2" id="KW-1185">Reference proteome</keyword>
<accession>D1PT32</accession>